<dbReference type="PIRSF" id="PIRSF035875">
    <property type="entry name" value="RNase_BN"/>
    <property type="match status" value="1"/>
</dbReference>
<keyword evidence="3 6" id="KW-0812">Transmembrane</keyword>
<evidence type="ECO:0000256" key="2">
    <source>
        <dbReference type="ARBA" id="ARBA00022475"/>
    </source>
</evidence>
<comment type="subcellular location">
    <subcellularLocation>
        <location evidence="1">Cell membrane</location>
        <topology evidence="1">Multi-pass membrane protein</topology>
    </subcellularLocation>
</comment>
<evidence type="ECO:0000256" key="6">
    <source>
        <dbReference type="SAM" id="Phobius"/>
    </source>
</evidence>
<accession>A0ABP8H441</accession>
<evidence type="ECO:0000256" key="5">
    <source>
        <dbReference type="ARBA" id="ARBA00023136"/>
    </source>
</evidence>
<gene>
    <name evidence="7" type="ORF">GCM10023184_27880</name>
</gene>
<feature type="transmembrane region" description="Helical" evidence="6">
    <location>
        <begin position="223"/>
        <end position="244"/>
    </location>
</feature>
<comment type="caution">
    <text evidence="7">The sequence shown here is derived from an EMBL/GenBank/DDBJ whole genome shotgun (WGS) entry which is preliminary data.</text>
</comment>
<feature type="transmembrane region" description="Helical" evidence="6">
    <location>
        <begin position="250"/>
        <end position="274"/>
    </location>
</feature>
<dbReference type="Proteomes" id="UP001501725">
    <property type="component" value="Unassembled WGS sequence"/>
</dbReference>
<keyword evidence="4 6" id="KW-1133">Transmembrane helix</keyword>
<dbReference type="EMBL" id="BAABGY010000008">
    <property type="protein sequence ID" value="GAA4334107.1"/>
    <property type="molecule type" value="Genomic_DNA"/>
</dbReference>
<protein>
    <submittedName>
        <fullName evidence="7">YihY/virulence factor BrkB family protein</fullName>
    </submittedName>
</protein>
<evidence type="ECO:0000256" key="4">
    <source>
        <dbReference type="ARBA" id="ARBA00022989"/>
    </source>
</evidence>
<dbReference type="InterPro" id="IPR017039">
    <property type="entry name" value="Virul_fac_BrkB"/>
</dbReference>
<name>A0ABP8H441_9BACT</name>
<evidence type="ECO:0000256" key="1">
    <source>
        <dbReference type="ARBA" id="ARBA00004651"/>
    </source>
</evidence>
<evidence type="ECO:0000313" key="8">
    <source>
        <dbReference type="Proteomes" id="UP001501725"/>
    </source>
</evidence>
<feature type="transmembrane region" description="Helical" evidence="6">
    <location>
        <begin position="40"/>
        <end position="60"/>
    </location>
</feature>
<feature type="transmembrane region" description="Helical" evidence="6">
    <location>
        <begin position="146"/>
        <end position="169"/>
    </location>
</feature>
<evidence type="ECO:0000256" key="3">
    <source>
        <dbReference type="ARBA" id="ARBA00022692"/>
    </source>
</evidence>
<dbReference type="Pfam" id="PF03631">
    <property type="entry name" value="Virul_fac_BrkB"/>
    <property type="match status" value="1"/>
</dbReference>
<reference evidence="8" key="1">
    <citation type="journal article" date="2019" name="Int. J. Syst. Evol. Microbiol.">
        <title>The Global Catalogue of Microorganisms (GCM) 10K type strain sequencing project: providing services to taxonomists for standard genome sequencing and annotation.</title>
        <authorList>
            <consortium name="The Broad Institute Genomics Platform"/>
            <consortium name="The Broad Institute Genome Sequencing Center for Infectious Disease"/>
            <person name="Wu L."/>
            <person name="Ma J."/>
        </authorList>
    </citation>
    <scope>NUCLEOTIDE SEQUENCE [LARGE SCALE GENOMIC DNA]</scope>
    <source>
        <strain evidence="8">JCM 17919</strain>
    </source>
</reference>
<dbReference type="PANTHER" id="PTHR30213:SF1">
    <property type="entry name" value="INNER MEMBRANE PROTEIN YHJD"/>
    <property type="match status" value="1"/>
</dbReference>
<dbReference type="NCBIfam" id="TIGR00765">
    <property type="entry name" value="yihY_not_rbn"/>
    <property type="match status" value="1"/>
</dbReference>
<keyword evidence="2" id="KW-1003">Cell membrane</keyword>
<proteinExistence type="predicted"/>
<organism evidence="7 8">
    <name type="scientific">Flaviaesturariibacter amylovorans</name>
    <dbReference type="NCBI Taxonomy" id="1084520"/>
    <lineage>
        <taxon>Bacteria</taxon>
        <taxon>Pseudomonadati</taxon>
        <taxon>Bacteroidota</taxon>
        <taxon>Chitinophagia</taxon>
        <taxon>Chitinophagales</taxon>
        <taxon>Chitinophagaceae</taxon>
        <taxon>Flaviaestuariibacter</taxon>
    </lineage>
</organism>
<keyword evidence="5 6" id="KW-0472">Membrane</keyword>
<keyword evidence="8" id="KW-1185">Reference proteome</keyword>
<evidence type="ECO:0000313" key="7">
    <source>
        <dbReference type="EMBL" id="GAA4334107.1"/>
    </source>
</evidence>
<dbReference type="PANTHER" id="PTHR30213">
    <property type="entry name" value="INNER MEMBRANE PROTEIN YHJD"/>
    <property type="match status" value="1"/>
</dbReference>
<sequence>MRIWSAVIKKIRLFLILFQRAGLGFVNDNAFKLSASLSYYTIFALGPLLIIVISLAGIFFGREAAQGRIYGQINGLVGNEAALQIQEIIKNIQQTQASTTGAIIGGVILIVGATGVFTEMQDSINYIWSVRAKPKKSWLKFLTNRLLSFSLVVGLGFLLLVSLIVNALLNLLSDRLPRFMPEFSVHVIAWINQGIILVVITGLFAVIFKVLPDAIISWKDALIGALITALLFLLGKFGIGYYLARSNFDITYGAAASIIILLTWVYYSALILYFGAEFTKMYALQAGSGIRPKDTAVFIIKKESREVPQSHLDT</sequence>
<feature type="transmembrane region" description="Helical" evidence="6">
    <location>
        <begin position="189"/>
        <end position="211"/>
    </location>
</feature>